<dbReference type="InterPro" id="IPR006710">
    <property type="entry name" value="Glyco_hydro_43"/>
</dbReference>
<dbReference type="Proteomes" id="UP000250140">
    <property type="component" value="Unassembled WGS sequence"/>
</dbReference>
<dbReference type="OrthoDB" id="9970295at2759"/>
<reference evidence="7 8" key="1">
    <citation type="journal article" date="2016" name="Nat. Commun.">
        <title>Ectomycorrhizal ecology is imprinted in the genome of the dominant symbiotic fungus Cenococcum geophilum.</title>
        <authorList>
            <consortium name="DOE Joint Genome Institute"/>
            <person name="Peter M."/>
            <person name="Kohler A."/>
            <person name="Ohm R.A."/>
            <person name="Kuo A."/>
            <person name="Krutzmann J."/>
            <person name="Morin E."/>
            <person name="Arend M."/>
            <person name="Barry K.W."/>
            <person name="Binder M."/>
            <person name="Choi C."/>
            <person name="Clum A."/>
            <person name="Copeland A."/>
            <person name="Grisel N."/>
            <person name="Haridas S."/>
            <person name="Kipfer T."/>
            <person name="LaButti K."/>
            <person name="Lindquist E."/>
            <person name="Lipzen A."/>
            <person name="Maire R."/>
            <person name="Meier B."/>
            <person name="Mihaltcheva S."/>
            <person name="Molinier V."/>
            <person name="Murat C."/>
            <person name="Poggeler S."/>
            <person name="Quandt C.A."/>
            <person name="Sperisen C."/>
            <person name="Tritt A."/>
            <person name="Tisserant E."/>
            <person name="Crous P.W."/>
            <person name="Henrissat B."/>
            <person name="Nehls U."/>
            <person name="Egli S."/>
            <person name="Spatafora J.W."/>
            <person name="Grigoriev I.V."/>
            <person name="Martin F.M."/>
        </authorList>
    </citation>
    <scope>NUCLEOTIDE SEQUENCE [LARGE SCALE GENOMIC DNA]</scope>
    <source>
        <strain evidence="7 8">CBS 207.34</strain>
    </source>
</reference>
<gene>
    <name evidence="7" type="ORF">AOQ84DRAFT_425736</name>
</gene>
<dbReference type="SUPFAM" id="SSF75005">
    <property type="entry name" value="Arabinanase/levansucrase/invertase"/>
    <property type="match status" value="1"/>
</dbReference>
<dbReference type="Pfam" id="PF22704">
    <property type="entry name" value="CBM13-like"/>
    <property type="match status" value="1"/>
</dbReference>
<evidence type="ECO:0000259" key="6">
    <source>
        <dbReference type="PROSITE" id="PS51175"/>
    </source>
</evidence>
<feature type="signal peptide" evidence="5">
    <location>
        <begin position="1"/>
        <end position="19"/>
    </location>
</feature>
<dbReference type="PROSITE" id="PS51175">
    <property type="entry name" value="CBM6"/>
    <property type="match status" value="1"/>
</dbReference>
<keyword evidence="5" id="KW-0732">Signal</keyword>
<keyword evidence="3 4" id="KW-0326">Glycosidase</keyword>
<dbReference type="Gene3D" id="2.115.10.20">
    <property type="entry name" value="Glycosyl hydrolase domain, family 43"/>
    <property type="match status" value="1"/>
</dbReference>
<evidence type="ECO:0000256" key="3">
    <source>
        <dbReference type="ARBA" id="ARBA00023295"/>
    </source>
</evidence>
<feature type="chain" id="PRO_5034383680" evidence="5">
    <location>
        <begin position="20"/>
        <end position="449"/>
    </location>
</feature>
<dbReference type="GO" id="GO:0004553">
    <property type="term" value="F:hydrolase activity, hydrolyzing O-glycosyl compounds"/>
    <property type="evidence" value="ECO:0007669"/>
    <property type="project" value="InterPro"/>
</dbReference>
<dbReference type="InterPro" id="IPR023296">
    <property type="entry name" value="Glyco_hydro_beta-prop_sf"/>
</dbReference>
<comment type="similarity">
    <text evidence="1 4">Belongs to the glycosyl hydrolase 43 family.</text>
</comment>
<dbReference type="InterPro" id="IPR008979">
    <property type="entry name" value="Galactose-bd-like_sf"/>
</dbReference>
<dbReference type="GO" id="GO:0030246">
    <property type="term" value="F:carbohydrate binding"/>
    <property type="evidence" value="ECO:0007669"/>
    <property type="project" value="InterPro"/>
</dbReference>
<accession>A0A8E2F5M9</accession>
<dbReference type="Pfam" id="PF04616">
    <property type="entry name" value="Glyco_hydro_43"/>
    <property type="match status" value="1"/>
</dbReference>
<proteinExistence type="inferred from homology"/>
<keyword evidence="2 4" id="KW-0378">Hydrolase</keyword>
<dbReference type="CDD" id="cd18821">
    <property type="entry name" value="GH43_Pc3Gal43A-like"/>
    <property type="match status" value="1"/>
</dbReference>
<keyword evidence="8" id="KW-1185">Reference proteome</keyword>
<name>A0A8E2F5M9_9PEZI</name>
<dbReference type="Gene3D" id="2.60.120.260">
    <property type="entry name" value="Galactose-binding domain-like"/>
    <property type="match status" value="1"/>
</dbReference>
<dbReference type="SUPFAM" id="SSF49785">
    <property type="entry name" value="Galactose-binding domain-like"/>
    <property type="match status" value="1"/>
</dbReference>
<evidence type="ECO:0000256" key="1">
    <source>
        <dbReference type="ARBA" id="ARBA00009865"/>
    </source>
</evidence>
<protein>
    <submittedName>
        <fullName evidence="7">Carbohydrate-binding module family 35 protein</fullName>
    </submittedName>
</protein>
<dbReference type="GO" id="GO:0005975">
    <property type="term" value="P:carbohydrate metabolic process"/>
    <property type="evidence" value="ECO:0007669"/>
    <property type="project" value="InterPro"/>
</dbReference>
<dbReference type="PANTHER" id="PTHR22925:SF3">
    <property type="entry name" value="GLYCOSYL HYDROLASE FAMILY PROTEIN 43"/>
    <property type="match status" value="1"/>
</dbReference>
<dbReference type="PANTHER" id="PTHR22925">
    <property type="entry name" value="GLYCOSYL HYDROLASE 43 FAMILY MEMBER"/>
    <property type="match status" value="1"/>
</dbReference>
<evidence type="ECO:0000256" key="4">
    <source>
        <dbReference type="RuleBase" id="RU361187"/>
    </source>
</evidence>
<organism evidence="7 8">
    <name type="scientific">Glonium stellatum</name>
    <dbReference type="NCBI Taxonomy" id="574774"/>
    <lineage>
        <taxon>Eukaryota</taxon>
        <taxon>Fungi</taxon>
        <taxon>Dikarya</taxon>
        <taxon>Ascomycota</taxon>
        <taxon>Pezizomycotina</taxon>
        <taxon>Dothideomycetes</taxon>
        <taxon>Pleosporomycetidae</taxon>
        <taxon>Gloniales</taxon>
        <taxon>Gloniaceae</taxon>
        <taxon>Glonium</taxon>
    </lineage>
</organism>
<dbReference type="EMBL" id="KV749142">
    <property type="protein sequence ID" value="OCL10896.1"/>
    <property type="molecule type" value="Genomic_DNA"/>
</dbReference>
<evidence type="ECO:0000313" key="7">
    <source>
        <dbReference type="EMBL" id="OCL10896.1"/>
    </source>
</evidence>
<dbReference type="AlphaFoldDB" id="A0A8E2F5M9"/>
<dbReference type="CDD" id="cd04081">
    <property type="entry name" value="CBM35_galactosidase-like"/>
    <property type="match status" value="1"/>
</dbReference>
<evidence type="ECO:0000313" key="8">
    <source>
        <dbReference type="Proteomes" id="UP000250140"/>
    </source>
</evidence>
<feature type="domain" description="CBM6" evidence="6">
    <location>
        <begin position="322"/>
        <end position="447"/>
    </location>
</feature>
<evidence type="ECO:0000256" key="5">
    <source>
        <dbReference type="SAM" id="SignalP"/>
    </source>
</evidence>
<dbReference type="InterPro" id="IPR005084">
    <property type="entry name" value="CBM6"/>
</dbReference>
<evidence type="ECO:0000256" key="2">
    <source>
        <dbReference type="ARBA" id="ARBA00022801"/>
    </source>
</evidence>
<sequence>MRITAAGVYAILSASVAQAMLQIVPGATWTAAGTGKHIQAHGGGIIKVDSTYYWVGEDKTSGSAFQNINCYSSTNLVEWTYVGAILKLQSTGDLGPSRVVERPKIIFNKSTNQYVLWMHTDSSNYGEAKVGVATSSSVCGSYSYKGSFQPLGFQSRDIGLFQDDDGTAYLLSEDRANGLRIDLLSSDYLSVVSTTHLFPDHIEAPAIIKKSGVYFMFGSHLTGWDPNDNVYATATSLSGPWSAWKTFADVGSKTYSSQTNYILPVGDNAIYMGDRWISSNLMRSTYVWLPLKLSGTTASMSNYVNWVLDTSSGSMTGGPSEGSYEGEAATLSGGAKSVTCSGCSGSAAVGYIGGSTTGTALFAGVSSSATARTTIRINYENGDSTERYADISVNGAASQRVAFLPSSNGYTPASSTLHTSLNSGTNTIKITTNGGGWGPDIDRLMVPMS</sequence>
<dbReference type="InterPro" id="IPR055240">
    <property type="entry name" value="CBM13-like"/>
</dbReference>